<evidence type="ECO:0000256" key="1">
    <source>
        <dbReference type="ARBA" id="ARBA00004196"/>
    </source>
</evidence>
<dbReference type="InterPro" id="IPR000914">
    <property type="entry name" value="SBP_5_dom"/>
</dbReference>
<keyword evidence="7" id="KW-1185">Reference proteome</keyword>
<evidence type="ECO:0000313" key="7">
    <source>
        <dbReference type="Proteomes" id="UP000632849"/>
    </source>
</evidence>
<keyword evidence="6" id="KW-0449">Lipoprotein</keyword>
<organism evidence="6 7">
    <name type="scientific">Streptomyces filamentosus</name>
    <name type="common">Streptomyces roseosporus</name>
    <dbReference type="NCBI Taxonomy" id="67294"/>
    <lineage>
        <taxon>Bacteria</taxon>
        <taxon>Bacillati</taxon>
        <taxon>Actinomycetota</taxon>
        <taxon>Actinomycetes</taxon>
        <taxon>Kitasatosporales</taxon>
        <taxon>Streptomycetaceae</taxon>
        <taxon>Streptomyces</taxon>
    </lineage>
</organism>
<dbReference type="PANTHER" id="PTHR30290">
    <property type="entry name" value="PERIPLASMIC BINDING COMPONENT OF ABC TRANSPORTER"/>
    <property type="match status" value="1"/>
</dbReference>
<dbReference type="GO" id="GO:0043190">
    <property type="term" value="C:ATP-binding cassette (ABC) transporter complex"/>
    <property type="evidence" value="ECO:0007669"/>
    <property type="project" value="InterPro"/>
</dbReference>
<dbReference type="FunFam" id="3.10.105.10:FF:000012">
    <property type="entry name" value="Peptide/nickel transport system substrate-binding protein"/>
    <property type="match status" value="1"/>
</dbReference>
<comment type="subcellular location">
    <subcellularLocation>
        <location evidence="1">Cell envelope</location>
    </subcellularLocation>
</comment>
<dbReference type="GO" id="GO:0042597">
    <property type="term" value="C:periplasmic space"/>
    <property type="evidence" value="ECO:0007669"/>
    <property type="project" value="UniProtKB-ARBA"/>
</dbReference>
<name>A0A919BUP2_STRFL</name>
<keyword evidence="3" id="KW-0813">Transport</keyword>
<dbReference type="Proteomes" id="UP000632849">
    <property type="component" value="Unassembled WGS sequence"/>
</dbReference>
<protein>
    <submittedName>
        <fullName evidence="6">Solute-binding transport lipoprotein</fullName>
    </submittedName>
</protein>
<keyword evidence="4" id="KW-0732">Signal</keyword>
<dbReference type="EMBL" id="BNBE01000002">
    <property type="protein sequence ID" value="GHG12049.1"/>
    <property type="molecule type" value="Genomic_DNA"/>
</dbReference>
<dbReference type="PIRSF" id="PIRSF002741">
    <property type="entry name" value="MppA"/>
    <property type="match status" value="1"/>
</dbReference>
<evidence type="ECO:0000256" key="3">
    <source>
        <dbReference type="ARBA" id="ARBA00022448"/>
    </source>
</evidence>
<evidence type="ECO:0000259" key="5">
    <source>
        <dbReference type="Pfam" id="PF00496"/>
    </source>
</evidence>
<dbReference type="AlphaFoldDB" id="A0A919BUP2"/>
<dbReference type="InterPro" id="IPR039424">
    <property type="entry name" value="SBP_5"/>
</dbReference>
<dbReference type="InterPro" id="IPR030678">
    <property type="entry name" value="Peptide/Ni-bd"/>
</dbReference>
<evidence type="ECO:0000313" key="6">
    <source>
        <dbReference type="EMBL" id="GHG12049.1"/>
    </source>
</evidence>
<dbReference type="GO" id="GO:0030313">
    <property type="term" value="C:cell envelope"/>
    <property type="evidence" value="ECO:0007669"/>
    <property type="project" value="UniProtKB-SubCell"/>
</dbReference>
<comment type="similarity">
    <text evidence="2">Belongs to the bacterial solute-binding protein 5 family.</text>
</comment>
<evidence type="ECO:0000256" key="4">
    <source>
        <dbReference type="ARBA" id="ARBA00022729"/>
    </source>
</evidence>
<accession>A0A919BUP2</accession>
<dbReference type="PROSITE" id="PS51257">
    <property type="entry name" value="PROKAR_LIPOPROTEIN"/>
    <property type="match status" value="1"/>
</dbReference>
<feature type="domain" description="Solute-binding protein family 5" evidence="5">
    <location>
        <begin position="87"/>
        <end position="443"/>
    </location>
</feature>
<dbReference type="Pfam" id="PF00496">
    <property type="entry name" value="SBP_bac_5"/>
    <property type="match status" value="1"/>
</dbReference>
<comment type="caution">
    <text evidence="6">The sequence shown here is derived from an EMBL/GenBank/DDBJ whole genome shotgun (WGS) entry which is preliminary data.</text>
</comment>
<reference evidence="6" key="1">
    <citation type="journal article" date="2014" name="Int. J. Syst. Evol. Microbiol.">
        <title>Complete genome sequence of Corynebacterium casei LMG S-19264T (=DSM 44701T), isolated from a smear-ripened cheese.</title>
        <authorList>
            <consortium name="US DOE Joint Genome Institute (JGI-PGF)"/>
            <person name="Walter F."/>
            <person name="Albersmeier A."/>
            <person name="Kalinowski J."/>
            <person name="Ruckert C."/>
        </authorList>
    </citation>
    <scope>NUCLEOTIDE SEQUENCE</scope>
    <source>
        <strain evidence="6">JCM 4122</strain>
    </source>
</reference>
<dbReference type="Gene3D" id="3.40.190.10">
    <property type="entry name" value="Periplasmic binding protein-like II"/>
    <property type="match status" value="1"/>
</dbReference>
<sequence>MHVFNRTSLQAAAALASISLVSGCGVFSDTESAGEQRITIGTTSSPSTLDPAASWDNSWELFRNVYQTLLSFPTGTTTPKTDAADCKFTDTSSRVFECTLLEGLKFSNGHALDAKAVQHSIQRIRTIDAEGGPNGMLGSLDSIETVGDRTVVFKLNKPDATFPFVLATPAMSLVDPAEYPADQLRKQDGKVIGSGPYVLDGYEVRKQAELSPNPNYKGFAARKNGGVTIKYFDGSEAMVKALRAEEIDATYRGLTAEEVTSLQEGKEENKGLQIVESTGADIRYLVFNTQDESVADPAVRKAIAQLIDRDELVSKVYRGTAEPLYSMVPKGIAAHTTKFFDTYGHPDKEKAGKILRKAGITEKVELNFWYTTDRYGSSTAAEFTELKRQLEASGLFKVTIQGKPWTEYQAAYQKGEYAVFGRGWFPDFPDPDNFVAPFLGQKNVLGTPYLSPRITKELLPKSRRESDRGAVTDEFVEAQSIMVDDVRLLPLWQGKLYIAAREDIGGGERALDPQTVMQLWELHRRASW</sequence>
<proteinExistence type="inferred from homology"/>
<dbReference type="GO" id="GO:1904680">
    <property type="term" value="F:peptide transmembrane transporter activity"/>
    <property type="evidence" value="ECO:0007669"/>
    <property type="project" value="TreeGrafter"/>
</dbReference>
<evidence type="ECO:0000256" key="2">
    <source>
        <dbReference type="ARBA" id="ARBA00005695"/>
    </source>
</evidence>
<gene>
    <name evidence="6" type="ORF">GCM10017667_51660</name>
</gene>
<dbReference type="Gene3D" id="3.10.105.10">
    <property type="entry name" value="Dipeptide-binding Protein, Domain 3"/>
    <property type="match status" value="1"/>
</dbReference>
<reference evidence="6" key="2">
    <citation type="submission" date="2020-09" db="EMBL/GenBank/DDBJ databases">
        <authorList>
            <person name="Sun Q."/>
            <person name="Ohkuma M."/>
        </authorList>
    </citation>
    <scope>NUCLEOTIDE SEQUENCE</scope>
    <source>
        <strain evidence="6">JCM 4122</strain>
    </source>
</reference>
<dbReference type="GO" id="GO:0015833">
    <property type="term" value="P:peptide transport"/>
    <property type="evidence" value="ECO:0007669"/>
    <property type="project" value="TreeGrafter"/>
</dbReference>
<dbReference type="SUPFAM" id="SSF53850">
    <property type="entry name" value="Periplasmic binding protein-like II"/>
    <property type="match status" value="1"/>
</dbReference>
<dbReference type="PANTHER" id="PTHR30290:SF10">
    <property type="entry name" value="PERIPLASMIC OLIGOPEPTIDE-BINDING PROTEIN-RELATED"/>
    <property type="match status" value="1"/>
</dbReference>